<dbReference type="Proteomes" id="UP000613580">
    <property type="component" value="Unassembled WGS sequence"/>
</dbReference>
<keyword evidence="2" id="KW-1185">Reference proteome</keyword>
<accession>A0A8H6SCK6</accession>
<gene>
    <name evidence="1" type="ORF">HMN09_01095400</name>
</gene>
<proteinExistence type="predicted"/>
<evidence type="ECO:0000313" key="1">
    <source>
        <dbReference type="EMBL" id="KAF7296261.1"/>
    </source>
</evidence>
<evidence type="ECO:0000313" key="2">
    <source>
        <dbReference type="Proteomes" id="UP000613580"/>
    </source>
</evidence>
<protein>
    <recommendedName>
        <fullName evidence="3">F-box domain-containing protein</fullName>
    </recommendedName>
</protein>
<dbReference type="OrthoDB" id="3149552at2759"/>
<dbReference type="EMBL" id="JACAZE010000017">
    <property type="protein sequence ID" value="KAF7296261.1"/>
    <property type="molecule type" value="Genomic_DNA"/>
</dbReference>
<name>A0A8H6SCK6_MYCCL</name>
<dbReference type="AlphaFoldDB" id="A0A8H6SCK6"/>
<comment type="caution">
    <text evidence="1">The sequence shown here is derived from an EMBL/GenBank/DDBJ whole genome shotgun (WGS) entry which is preliminary data.</text>
</comment>
<sequence>MTVVGARNNNTLLNLPPEILLACVLYLPIHDIAACLRVYNRVLCGVITSSVLIRYLIELELAGVHENPDAAALKGLSTAEKLALLRKRETAWETLTPSRRRAIALPGRPWLYEVIAGNWIIADDDSPDGASSSKIYHTNLAAAATAEPAPDMPPWQGVSLTLPFVNFHAVFQEHDLLIALSCVPVPNSPETIMAEAHLLSLSTGKPHPRASLSPIPIHGLPSDVFIEVGAHVCGDRLAIACIYDIDTELEGQFAVYDWQTGELLMQPGPIDSVDLVFLTPDLLLVPRLESNALYIYELPAAEPPARGVRLPVPIEFRLPPLKRGIKIVTEDAKLRVAPFASGSRRDQSPAPFVALAEESILLLSYATEPPIDSEQYDFEDYFFVILVEKLLGVYRRRTSVDQLRLRTFPEVTVPVEWDGWGPNCVRWMDPVVSSSPDAWITGSSGSRLLSYAAASAAADANEPGPTNVNGRPRPIRLLDFNPRKVAQVRRQLRLAQPSDSNTAGVRIVEPGAPSAALVAKSFQHFADPQTTLASNIAYVERTSDEMFPYRHVYMSEECIVGATALGREDQLQGFEFDTLDILHFG</sequence>
<organism evidence="1 2">
    <name type="scientific">Mycena chlorophos</name>
    <name type="common">Agaric fungus</name>
    <name type="synonym">Agaricus chlorophos</name>
    <dbReference type="NCBI Taxonomy" id="658473"/>
    <lineage>
        <taxon>Eukaryota</taxon>
        <taxon>Fungi</taxon>
        <taxon>Dikarya</taxon>
        <taxon>Basidiomycota</taxon>
        <taxon>Agaricomycotina</taxon>
        <taxon>Agaricomycetes</taxon>
        <taxon>Agaricomycetidae</taxon>
        <taxon>Agaricales</taxon>
        <taxon>Marasmiineae</taxon>
        <taxon>Mycenaceae</taxon>
        <taxon>Mycena</taxon>
    </lineage>
</organism>
<evidence type="ECO:0008006" key="3">
    <source>
        <dbReference type="Google" id="ProtNLM"/>
    </source>
</evidence>
<reference evidence="1" key="1">
    <citation type="submission" date="2020-05" db="EMBL/GenBank/DDBJ databases">
        <title>Mycena genomes resolve the evolution of fungal bioluminescence.</title>
        <authorList>
            <person name="Tsai I.J."/>
        </authorList>
    </citation>
    <scope>NUCLEOTIDE SEQUENCE</scope>
    <source>
        <strain evidence="1">110903Hualien_Pintung</strain>
    </source>
</reference>